<protein>
    <submittedName>
        <fullName evidence="2">Uncharacterized protein</fullName>
    </submittedName>
</protein>
<gene>
    <name evidence="2" type="ORF">EVAR_13054_1</name>
</gene>
<organism evidence="2 3">
    <name type="scientific">Eumeta variegata</name>
    <name type="common">Bagworm moth</name>
    <name type="synonym">Eumeta japonica</name>
    <dbReference type="NCBI Taxonomy" id="151549"/>
    <lineage>
        <taxon>Eukaryota</taxon>
        <taxon>Metazoa</taxon>
        <taxon>Ecdysozoa</taxon>
        <taxon>Arthropoda</taxon>
        <taxon>Hexapoda</taxon>
        <taxon>Insecta</taxon>
        <taxon>Pterygota</taxon>
        <taxon>Neoptera</taxon>
        <taxon>Endopterygota</taxon>
        <taxon>Lepidoptera</taxon>
        <taxon>Glossata</taxon>
        <taxon>Ditrysia</taxon>
        <taxon>Tineoidea</taxon>
        <taxon>Psychidae</taxon>
        <taxon>Oiketicinae</taxon>
        <taxon>Eumeta</taxon>
    </lineage>
</organism>
<accession>A0A4C1VJC3</accession>
<dbReference type="Proteomes" id="UP000299102">
    <property type="component" value="Unassembled WGS sequence"/>
</dbReference>
<reference evidence="2 3" key="1">
    <citation type="journal article" date="2019" name="Commun. Biol.">
        <title>The bagworm genome reveals a unique fibroin gene that provides high tensile strength.</title>
        <authorList>
            <person name="Kono N."/>
            <person name="Nakamura H."/>
            <person name="Ohtoshi R."/>
            <person name="Tomita M."/>
            <person name="Numata K."/>
            <person name="Arakawa K."/>
        </authorList>
    </citation>
    <scope>NUCLEOTIDE SEQUENCE [LARGE SCALE GENOMIC DNA]</scope>
</reference>
<evidence type="ECO:0000256" key="1">
    <source>
        <dbReference type="SAM" id="MobiDB-lite"/>
    </source>
</evidence>
<dbReference type="EMBL" id="BGZK01000342">
    <property type="protein sequence ID" value="GBP38014.1"/>
    <property type="molecule type" value="Genomic_DNA"/>
</dbReference>
<evidence type="ECO:0000313" key="2">
    <source>
        <dbReference type="EMBL" id="GBP38014.1"/>
    </source>
</evidence>
<keyword evidence="3" id="KW-1185">Reference proteome</keyword>
<proteinExistence type="predicted"/>
<feature type="compositionally biased region" description="Polar residues" evidence="1">
    <location>
        <begin position="30"/>
        <end position="44"/>
    </location>
</feature>
<feature type="region of interest" description="Disordered" evidence="1">
    <location>
        <begin position="30"/>
        <end position="58"/>
    </location>
</feature>
<name>A0A4C1VJC3_EUMVA</name>
<sequence>MYLIERNPSIENSKSNKSFLKVERGSKAINSNLPSDNRPSLTINGRSRAEGRGGESSRGLRVSSMIRPLAFSSPLEAALKRHVSFDDYISCVGNCSFTHLRIRCSTGVGPFCFKKPLVASSTTVLTAKESACENTRQSHLVTIGVWWTAPNSLISYIS</sequence>
<dbReference type="AlphaFoldDB" id="A0A4C1VJC3"/>
<comment type="caution">
    <text evidence="2">The sequence shown here is derived from an EMBL/GenBank/DDBJ whole genome shotgun (WGS) entry which is preliminary data.</text>
</comment>
<evidence type="ECO:0000313" key="3">
    <source>
        <dbReference type="Proteomes" id="UP000299102"/>
    </source>
</evidence>